<evidence type="ECO:0000256" key="1">
    <source>
        <dbReference type="SAM" id="MobiDB-lite"/>
    </source>
</evidence>
<dbReference type="STRING" id="1357400.HMPREF2086_00421"/>
<dbReference type="RefSeq" id="WP_023927101.1">
    <property type="nucleotide sequence ID" value="NZ_KI669454.1"/>
</dbReference>
<proteinExistence type="predicted"/>
<dbReference type="EMBL" id="AZJI01000001">
    <property type="protein sequence ID" value="ETD25086.1"/>
    <property type="molecule type" value="Genomic_DNA"/>
</dbReference>
<evidence type="ECO:0000256" key="2">
    <source>
        <dbReference type="SAM" id="SignalP"/>
    </source>
</evidence>
<feature type="signal peptide" evidence="2">
    <location>
        <begin position="1"/>
        <end position="29"/>
    </location>
</feature>
<gene>
    <name evidence="3" type="ORF">HMPREF2086_00421</name>
</gene>
<accession>V8CED3</accession>
<evidence type="ECO:0000313" key="3">
    <source>
        <dbReference type="EMBL" id="ETD25086.1"/>
    </source>
</evidence>
<feature type="region of interest" description="Disordered" evidence="1">
    <location>
        <begin position="61"/>
        <end position="101"/>
    </location>
</feature>
<protein>
    <recommendedName>
        <fullName evidence="5">Outer membrane protein beta-barrel domain-containing protein</fullName>
    </recommendedName>
</protein>
<comment type="caution">
    <text evidence="3">The sequence shown here is derived from an EMBL/GenBank/DDBJ whole genome shotgun (WGS) entry which is preliminary data.</text>
</comment>
<keyword evidence="2" id="KW-0732">Signal</keyword>
<dbReference type="AlphaFoldDB" id="V8CED3"/>
<name>V8CED3_9HELI</name>
<dbReference type="Proteomes" id="UP000018731">
    <property type="component" value="Unassembled WGS sequence"/>
</dbReference>
<feature type="compositionally biased region" description="Basic and acidic residues" evidence="1">
    <location>
        <begin position="67"/>
        <end position="76"/>
    </location>
</feature>
<dbReference type="HOGENOM" id="CLU_926769_0_0_7"/>
<dbReference type="InterPro" id="IPR002718">
    <property type="entry name" value="OMP_Helicobacter"/>
</dbReference>
<dbReference type="PATRIC" id="fig|1357400.3.peg.571"/>
<organism evidence="3 4">
    <name type="scientific">Helicobacter macacae MIT 99-5501</name>
    <dbReference type="NCBI Taxonomy" id="1357400"/>
    <lineage>
        <taxon>Bacteria</taxon>
        <taxon>Pseudomonadati</taxon>
        <taxon>Campylobacterota</taxon>
        <taxon>Epsilonproteobacteria</taxon>
        <taxon>Campylobacterales</taxon>
        <taxon>Helicobacteraceae</taxon>
        <taxon>Helicobacter</taxon>
    </lineage>
</organism>
<reference evidence="3 4" key="1">
    <citation type="journal article" date="2014" name="Genome Announc.">
        <title>Draft genome sequences of six enterohepatic helicobacter species isolated from humans and one from rhesus macaques.</title>
        <authorList>
            <person name="Shen Z."/>
            <person name="Sheh A."/>
            <person name="Young S.K."/>
            <person name="Abouelliel A."/>
            <person name="Ward D.V."/>
            <person name="Earl A.M."/>
            <person name="Fox J.G."/>
        </authorList>
    </citation>
    <scope>NUCLEOTIDE SEQUENCE [LARGE SCALE GENOMIC DNA]</scope>
    <source>
        <strain evidence="3 4">MIT 99-5501</strain>
    </source>
</reference>
<keyword evidence="4" id="KW-1185">Reference proteome</keyword>
<sequence length="300" mass="32904">MKCLSTTLIKTTIGATISTVILSSSLALAQGNTSAASQTEAQEKDLQILQLQKEIEALKMQSANRASADEQTDKQTTKNLTKSQKYAQKQEKKQAKIQAKQTRRNLSKNNFFLGLEVGGLQSQMQEKVDGTQNPTKKASGLNYGLMLGGSHFFGKYVGLRYYGDINISHSKFPTNPAQTIWARHGIGLDILANLIATQKNEKSYRFGVFAGLYTGLLNLSGTPSKDFGIGNVNLALNAGLRVDMGRFGFEFAGQLPFIKSVHSAVVFDNFFGVNQDGFSISANAKRQQNYTLNARLIVRF</sequence>
<feature type="chain" id="PRO_5004767503" description="Outer membrane protein beta-barrel domain-containing protein" evidence="2">
    <location>
        <begin position="30"/>
        <end position="300"/>
    </location>
</feature>
<dbReference type="Pfam" id="PF01856">
    <property type="entry name" value="HP_OMP"/>
    <property type="match status" value="1"/>
</dbReference>
<evidence type="ECO:0000313" key="4">
    <source>
        <dbReference type="Proteomes" id="UP000018731"/>
    </source>
</evidence>
<evidence type="ECO:0008006" key="5">
    <source>
        <dbReference type="Google" id="ProtNLM"/>
    </source>
</evidence>
<dbReference type="OrthoDB" id="5319840at2"/>